<feature type="domain" description="Peptidase M50" evidence="10">
    <location>
        <begin position="325"/>
        <end position="500"/>
    </location>
</feature>
<dbReference type="Gene3D" id="1.10.287.470">
    <property type="entry name" value="Helix hairpin bin"/>
    <property type="match status" value="1"/>
</dbReference>
<dbReference type="SUPFAM" id="SSF111369">
    <property type="entry name" value="HlyD-like secretion proteins"/>
    <property type="match status" value="1"/>
</dbReference>
<evidence type="ECO:0000256" key="5">
    <source>
        <dbReference type="ARBA" id="ARBA00022989"/>
    </source>
</evidence>
<evidence type="ECO:0000259" key="10">
    <source>
        <dbReference type="Pfam" id="PF02163"/>
    </source>
</evidence>
<dbReference type="InterPro" id="IPR001193">
    <property type="entry name" value="MBTPS2"/>
</dbReference>
<proteinExistence type="inferred from homology"/>
<dbReference type="RefSeq" id="WP_008679939.1">
    <property type="nucleotide sequence ID" value="NZ_ANOH01000217.1"/>
</dbReference>
<dbReference type="GO" id="GO:0004222">
    <property type="term" value="F:metalloendopeptidase activity"/>
    <property type="evidence" value="ECO:0007669"/>
    <property type="project" value="InterPro"/>
</dbReference>
<dbReference type="Pfam" id="PF02163">
    <property type="entry name" value="Peptidase_M50"/>
    <property type="match status" value="1"/>
</dbReference>
<feature type="transmembrane region" description="Helical" evidence="9">
    <location>
        <begin position="517"/>
        <end position="537"/>
    </location>
</feature>
<evidence type="ECO:0000256" key="7">
    <source>
        <dbReference type="SAM" id="Coils"/>
    </source>
</evidence>
<protein>
    <submittedName>
        <fullName evidence="11">Peptidase, M50 family</fullName>
    </submittedName>
</protein>
<feature type="compositionally biased region" description="Polar residues" evidence="8">
    <location>
        <begin position="96"/>
        <end position="108"/>
    </location>
</feature>
<dbReference type="GO" id="GO:0031293">
    <property type="term" value="P:membrane protein intracellular domain proteolysis"/>
    <property type="evidence" value="ECO:0007669"/>
    <property type="project" value="TreeGrafter"/>
</dbReference>
<dbReference type="InterPro" id="IPR008915">
    <property type="entry name" value="Peptidase_M50"/>
</dbReference>
<reference evidence="11 12" key="1">
    <citation type="journal article" date="2013" name="Mar. Genomics">
        <title>Expression of sulfatases in Rhodopirellula baltica and the diversity of sulfatases in the genus Rhodopirellula.</title>
        <authorList>
            <person name="Wegner C.E."/>
            <person name="Richter-Heitmann T."/>
            <person name="Klindworth A."/>
            <person name="Klockow C."/>
            <person name="Richter M."/>
            <person name="Achstetter T."/>
            <person name="Glockner F.O."/>
            <person name="Harder J."/>
        </authorList>
    </citation>
    <scope>NUCLEOTIDE SEQUENCE [LARGE SCALE GENOMIC DNA]</scope>
    <source>
        <strain evidence="11 12">SM41</strain>
    </source>
</reference>
<evidence type="ECO:0000313" key="12">
    <source>
        <dbReference type="Proteomes" id="UP000011885"/>
    </source>
</evidence>
<evidence type="ECO:0000256" key="3">
    <source>
        <dbReference type="ARBA" id="ARBA00007931"/>
    </source>
</evidence>
<dbReference type="GO" id="GO:0016020">
    <property type="term" value="C:membrane"/>
    <property type="evidence" value="ECO:0007669"/>
    <property type="project" value="InterPro"/>
</dbReference>
<feature type="transmembrane region" description="Helical" evidence="9">
    <location>
        <begin position="382"/>
        <end position="404"/>
    </location>
</feature>
<evidence type="ECO:0000256" key="2">
    <source>
        <dbReference type="ARBA" id="ARBA00004127"/>
    </source>
</evidence>
<evidence type="ECO:0000256" key="1">
    <source>
        <dbReference type="ARBA" id="ARBA00001947"/>
    </source>
</evidence>
<feature type="transmembrane region" description="Helical" evidence="9">
    <location>
        <begin position="486"/>
        <end position="511"/>
    </location>
</feature>
<feature type="transmembrane region" description="Helical" evidence="9">
    <location>
        <begin position="246"/>
        <end position="265"/>
    </location>
</feature>
<dbReference type="PANTHER" id="PTHR13325:SF3">
    <property type="entry name" value="MEMBRANE-BOUND TRANSCRIPTION FACTOR SITE-2 PROTEASE"/>
    <property type="match status" value="1"/>
</dbReference>
<organism evidence="11 12">
    <name type="scientific">Rhodopirellula sallentina SM41</name>
    <dbReference type="NCBI Taxonomy" id="1263870"/>
    <lineage>
        <taxon>Bacteria</taxon>
        <taxon>Pseudomonadati</taxon>
        <taxon>Planctomycetota</taxon>
        <taxon>Planctomycetia</taxon>
        <taxon>Pirellulales</taxon>
        <taxon>Pirellulaceae</taxon>
        <taxon>Rhodopirellula</taxon>
    </lineage>
</organism>
<feature type="compositionally biased region" description="Polar residues" evidence="8">
    <location>
        <begin position="55"/>
        <end position="89"/>
    </location>
</feature>
<feature type="region of interest" description="Disordered" evidence="8">
    <location>
        <begin position="1"/>
        <end position="108"/>
    </location>
</feature>
<feature type="transmembrane region" description="Helical" evidence="9">
    <location>
        <begin position="285"/>
        <end position="302"/>
    </location>
</feature>
<feature type="compositionally biased region" description="Polar residues" evidence="8">
    <location>
        <begin position="7"/>
        <end position="24"/>
    </location>
</feature>
<feature type="transmembrane region" description="Helical" evidence="9">
    <location>
        <begin position="410"/>
        <end position="429"/>
    </location>
</feature>
<keyword evidence="4 9" id="KW-0812">Transmembrane</keyword>
<dbReference type="PANTHER" id="PTHR13325">
    <property type="entry name" value="PROTEASE M50 MEMBRANE-BOUND TRANSCRIPTION FACTOR SITE 2 PROTEASE"/>
    <property type="match status" value="1"/>
</dbReference>
<gene>
    <name evidence="11" type="ORF">RSSM_03149</name>
</gene>
<dbReference type="Proteomes" id="UP000011885">
    <property type="component" value="Unassembled WGS sequence"/>
</dbReference>
<dbReference type="GO" id="GO:0005737">
    <property type="term" value="C:cytoplasm"/>
    <property type="evidence" value="ECO:0007669"/>
    <property type="project" value="TreeGrafter"/>
</dbReference>
<keyword evidence="12" id="KW-1185">Reference proteome</keyword>
<accession>M5UHB0</accession>
<comment type="subcellular location">
    <subcellularLocation>
        <location evidence="2">Endomembrane system</location>
        <topology evidence="2">Multi-pass membrane protein</topology>
    </subcellularLocation>
</comment>
<feature type="region of interest" description="Disordered" evidence="8">
    <location>
        <begin position="218"/>
        <end position="239"/>
    </location>
</feature>
<keyword evidence="6 9" id="KW-0472">Membrane</keyword>
<feature type="transmembrane region" description="Helical" evidence="9">
    <location>
        <begin position="558"/>
        <end position="581"/>
    </location>
</feature>
<sequence>MRDDSLNDPTTQNSGQSGEESGTFFSRAGWSLASSQAEPSGAAPDVAAELLRAVTESTSDTPPTSNTEPASNTQPTSLAQPSSLAQPTSDVMPASGSASMPPQASSDLPTMIKLDPDVEFTPIEIAGVSMARCVHSGTGTHFQFGAAEYHVAMLLDGTRTVSQVVREIANDGLDWTPEDIAEFIGVLVSQKIAIILSPAAKTSPDAVESIFERDSQLEKTPAAASQEKPSPTQPGRGKGNYASSGALLSGLLTWCGYLISVRLPLLHAEPWASRLTPIVQPLLGGYVRVVAVSYIVLSLVYAAGNRARLSDELLKVFDSNQWLVMIVAWVVLKVVHEFGHACTACYHGVRVGRAGVMFFMFAPLAYVDVTDAWKLRSRHARVAIALGGVYFELICGSIAFWVWWSFPGGVVAHVAAQVFFLAGPATLLVNANPLLRLDGYYVLSDLVDIPNLREQGRRLLGGYLESKLFGIAAPASHLSGWRRTFAGLHAAASVVFQFIWMGGLVIVVSMWAGPLGLAVAASAMLLWAIVPATRWCYRVWTYQGTGENFSRGSHRRRIGWTLLTFLTIGQFFLTLPSPFVVEVPVVARFSGEQILRAPVSGFVQHVYWKSGDTVHEGEVILQIENHELEVQRDEIALQLESELIEWQRKEQQQALGLAEASVQRSDSLRRKLSELQEQVDALQVKADRDGEILTPQLHHLQGEFVSVGDELARIGQQSHKELLLSIGEDEMNAYQEAVVKQQPLRVCFRGGQWIDIVPTAIRPRGSVHVPHPALAASAGGPIPVVPAEDERNGGSGVEWLSPRFEAVIELPPSKADAVRCGEVGHLALQDKRSMARRFWVWLGGS</sequence>
<keyword evidence="7" id="KW-0175">Coiled coil</keyword>
<name>M5UHB0_9BACT</name>
<comment type="cofactor">
    <cofactor evidence="1">
        <name>Zn(2+)</name>
        <dbReference type="ChEBI" id="CHEBI:29105"/>
    </cofactor>
</comment>
<evidence type="ECO:0000256" key="9">
    <source>
        <dbReference type="SAM" id="Phobius"/>
    </source>
</evidence>
<evidence type="ECO:0000256" key="4">
    <source>
        <dbReference type="ARBA" id="ARBA00022692"/>
    </source>
</evidence>
<keyword evidence="5 9" id="KW-1133">Transmembrane helix</keyword>
<dbReference type="Gene3D" id="2.40.50.100">
    <property type="match status" value="1"/>
</dbReference>
<dbReference type="EMBL" id="ANOH01000217">
    <property type="protein sequence ID" value="EMI55418.1"/>
    <property type="molecule type" value="Genomic_DNA"/>
</dbReference>
<comment type="similarity">
    <text evidence="3">Belongs to the peptidase M50B family.</text>
</comment>
<dbReference type="AlphaFoldDB" id="M5UHB0"/>
<dbReference type="GO" id="GO:0012505">
    <property type="term" value="C:endomembrane system"/>
    <property type="evidence" value="ECO:0007669"/>
    <property type="project" value="UniProtKB-SubCell"/>
</dbReference>
<evidence type="ECO:0000256" key="8">
    <source>
        <dbReference type="SAM" id="MobiDB-lite"/>
    </source>
</evidence>
<dbReference type="PATRIC" id="fig|1263870.3.peg.3341"/>
<evidence type="ECO:0000313" key="11">
    <source>
        <dbReference type="EMBL" id="EMI55418.1"/>
    </source>
</evidence>
<evidence type="ECO:0000256" key="6">
    <source>
        <dbReference type="ARBA" id="ARBA00023136"/>
    </source>
</evidence>
<feature type="coiled-coil region" evidence="7">
    <location>
        <begin position="658"/>
        <end position="685"/>
    </location>
</feature>
<comment type="caution">
    <text evidence="11">The sequence shown here is derived from an EMBL/GenBank/DDBJ whole genome shotgun (WGS) entry which is preliminary data.</text>
</comment>